<organism evidence="1 2">
    <name type="scientific">Armillaria borealis</name>
    <dbReference type="NCBI Taxonomy" id="47425"/>
    <lineage>
        <taxon>Eukaryota</taxon>
        <taxon>Fungi</taxon>
        <taxon>Dikarya</taxon>
        <taxon>Basidiomycota</taxon>
        <taxon>Agaricomycotina</taxon>
        <taxon>Agaricomycetes</taxon>
        <taxon>Agaricomycetidae</taxon>
        <taxon>Agaricales</taxon>
        <taxon>Marasmiineae</taxon>
        <taxon>Physalacriaceae</taxon>
        <taxon>Armillaria</taxon>
    </lineage>
</organism>
<evidence type="ECO:0000313" key="2">
    <source>
        <dbReference type="Proteomes" id="UP001175226"/>
    </source>
</evidence>
<accession>A0AA39IYF3</accession>
<reference evidence="1" key="1">
    <citation type="submission" date="2023-06" db="EMBL/GenBank/DDBJ databases">
        <authorList>
            <consortium name="Lawrence Berkeley National Laboratory"/>
            <person name="Ahrendt S."/>
            <person name="Sahu N."/>
            <person name="Indic B."/>
            <person name="Wong-Bajracharya J."/>
            <person name="Merenyi Z."/>
            <person name="Ke H.-M."/>
            <person name="Monk M."/>
            <person name="Kocsube S."/>
            <person name="Drula E."/>
            <person name="Lipzen A."/>
            <person name="Balint B."/>
            <person name="Henrissat B."/>
            <person name="Andreopoulos B."/>
            <person name="Martin F.M."/>
            <person name="Harder C.B."/>
            <person name="Rigling D."/>
            <person name="Ford K.L."/>
            <person name="Foster G.D."/>
            <person name="Pangilinan J."/>
            <person name="Papanicolaou A."/>
            <person name="Barry K."/>
            <person name="LaButti K."/>
            <person name="Viragh M."/>
            <person name="Koriabine M."/>
            <person name="Yan M."/>
            <person name="Riley R."/>
            <person name="Champramary S."/>
            <person name="Plett K.L."/>
            <person name="Tsai I.J."/>
            <person name="Slot J."/>
            <person name="Sipos G."/>
            <person name="Plett J."/>
            <person name="Nagy L.G."/>
            <person name="Grigoriev I.V."/>
        </authorList>
    </citation>
    <scope>NUCLEOTIDE SEQUENCE</scope>
    <source>
        <strain evidence="1">FPL87.14</strain>
    </source>
</reference>
<keyword evidence="2" id="KW-1185">Reference proteome</keyword>
<gene>
    <name evidence="1" type="ORF">EV421DRAFT_1847616</name>
</gene>
<dbReference type="EMBL" id="JAUEPT010000089">
    <property type="protein sequence ID" value="KAK0432801.1"/>
    <property type="molecule type" value="Genomic_DNA"/>
</dbReference>
<name>A0AA39IYF3_9AGAR</name>
<evidence type="ECO:0000313" key="1">
    <source>
        <dbReference type="EMBL" id="KAK0432801.1"/>
    </source>
</evidence>
<sequence length="95" mass="10824">MHLTTCRPLGFIAGLSMTPITLSHARRIHMNPFWTGDGRNGNDASLARTSREVRDPRAHYVDRLNNMGIFFPRHITSPAKQLFLAMQKSVITYEI</sequence>
<comment type="caution">
    <text evidence="1">The sequence shown here is derived from an EMBL/GenBank/DDBJ whole genome shotgun (WGS) entry which is preliminary data.</text>
</comment>
<proteinExistence type="predicted"/>
<protein>
    <submittedName>
        <fullName evidence="1">Uncharacterized protein</fullName>
    </submittedName>
</protein>
<dbReference type="Proteomes" id="UP001175226">
    <property type="component" value="Unassembled WGS sequence"/>
</dbReference>
<dbReference type="AlphaFoldDB" id="A0AA39IYF3"/>